<sequence>MRGRPRRACYGRGRLRLRRITRRQEDLRHARLERREDQTRWRRRREAPAVVPAGCLGRGTRAPAQAGGGSGPGVQAI</sequence>
<accession>A0A9P7BHX8</accession>
<gene>
    <name evidence="2" type="ORF">G6F64_015560</name>
</gene>
<evidence type="ECO:0000313" key="2">
    <source>
        <dbReference type="EMBL" id="KAG1271933.1"/>
    </source>
</evidence>
<dbReference type="AlphaFoldDB" id="A0A9P7BHX8"/>
<organism evidence="2 3">
    <name type="scientific">Rhizopus oryzae</name>
    <name type="common">Mucormycosis agent</name>
    <name type="synonym">Rhizopus arrhizus var. delemar</name>
    <dbReference type="NCBI Taxonomy" id="64495"/>
    <lineage>
        <taxon>Eukaryota</taxon>
        <taxon>Fungi</taxon>
        <taxon>Fungi incertae sedis</taxon>
        <taxon>Mucoromycota</taxon>
        <taxon>Mucoromycotina</taxon>
        <taxon>Mucoromycetes</taxon>
        <taxon>Mucorales</taxon>
        <taxon>Mucorineae</taxon>
        <taxon>Rhizopodaceae</taxon>
        <taxon>Rhizopus</taxon>
    </lineage>
</organism>
<evidence type="ECO:0000313" key="3">
    <source>
        <dbReference type="Proteomes" id="UP000716291"/>
    </source>
</evidence>
<comment type="caution">
    <text evidence="2">The sequence shown here is derived from an EMBL/GenBank/DDBJ whole genome shotgun (WGS) entry which is preliminary data.</text>
</comment>
<dbReference type="Proteomes" id="UP000716291">
    <property type="component" value="Unassembled WGS sequence"/>
</dbReference>
<protein>
    <submittedName>
        <fullName evidence="2">Uncharacterized protein</fullName>
    </submittedName>
</protein>
<dbReference type="EMBL" id="JAANQT010016603">
    <property type="protein sequence ID" value="KAG1271933.1"/>
    <property type="molecule type" value="Genomic_DNA"/>
</dbReference>
<proteinExistence type="predicted"/>
<reference evidence="2" key="1">
    <citation type="journal article" date="2020" name="Microb. Genom.">
        <title>Genetic diversity of clinical and environmental Mucorales isolates obtained from an investigation of mucormycosis cases among solid organ transplant recipients.</title>
        <authorList>
            <person name="Nguyen M.H."/>
            <person name="Kaul D."/>
            <person name="Muto C."/>
            <person name="Cheng S.J."/>
            <person name="Richter R.A."/>
            <person name="Bruno V.M."/>
            <person name="Liu G."/>
            <person name="Beyhan S."/>
            <person name="Sundermann A.J."/>
            <person name="Mounaud S."/>
            <person name="Pasculle A.W."/>
            <person name="Nierman W.C."/>
            <person name="Driscoll E."/>
            <person name="Cumbie R."/>
            <person name="Clancy C.J."/>
            <person name="Dupont C.L."/>
        </authorList>
    </citation>
    <scope>NUCLEOTIDE SEQUENCE</scope>
    <source>
        <strain evidence="2">GL11</strain>
    </source>
</reference>
<keyword evidence="3" id="KW-1185">Reference proteome</keyword>
<feature type="region of interest" description="Disordered" evidence="1">
    <location>
        <begin position="52"/>
        <end position="77"/>
    </location>
</feature>
<name>A0A9P7BHX8_RHIOR</name>
<feature type="compositionally biased region" description="Gly residues" evidence="1">
    <location>
        <begin position="66"/>
        <end position="77"/>
    </location>
</feature>
<evidence type="ECO:0000256" key="1">
    <source>
        <dbReference type="SAM" id="MobiDB-lite"/>
    </source>
</evidence>